<keyword evidence="5 10" id="KW-0762">Sugar transport</keyword>
<keyword evidence="3 9" id="KW-0813">Transport</keyword>
<comment type="subcellular location">
    <subcellularLocation>
        <location evidence="1 9">Cell membrane</location>
        <topology evidence="1 9">Multi-pass membrane protein</topology>
    </subcellularLocation>
</comment>
<keyword evidence="6 9" id="KW-0812">Transmembrane</keyword>
<dbReference type="PATRIC" id="fig|1069640.6.peg.1170"/>
<dbReference type="EMBL" id="CP011280">
    <property type="protein sequence ID" value="AKC96171.1"/>
    <property type="molecule type" value="Genomic_DNA"/>
</dbReference>
<evidence type="ECO:0000256" key="10">
    <source>
        <dbReference type="RuleBase" id="RU367050"/>
    </source>
</evidence>
<evidence type="ECO:0000256" key="5">
    <source>
        <dbReference type="ARBA" id="ARBA00022597"/>
    </source>
</evidence>
<dbReference type="GO" id="GO:0015423">
    <property type="term" value="F:ABC-type maltose transporter activity"/>
    <property type="evidence" value="ECO:0007669"/>
    <property type="project" value="TreeGrafter"/>
</dbReference>
<feature type="transmembrane region" description="Helical" evidence="9">
    <location>
        <begin position="143"/>
        <end position="167"/>
    </location>
</feature>
<keyword evidence="4 10" id="KW-1003">Cell membrane</keyword>
<dbReference type="GO" id="GO:1990060">
    <property type="term" value="C:maltose transport complex"/>
    <property type="evidence" value="ECO:0007669"/>
    <property type="project" value="TreeGrafter"/>
</dbReference>
<proteinExistence type="inferred from homology"/>
<evidence type="ECO:0000313" key="12">
    <source>
        <dbReference type="EMBL" id="AKC96171.1"/>
    </source>
</evidence>
<dbReference type="SUPFAM" id="SSF161098">
    <property type="entry name" value="MetI-like"/>
    <property type="match status" value="1"/>
</dbReference>
<comment type="function">
    <text evidence="10">Part of the ABC transporter complex MalEFGK involved in maltose/maltodextrin import. Probably responsible for the translocation of the substrate across the membrane.</text>
</comment>
<gene>
    <name evidence="12" type="ORF">VC03_05895</name>
</gene>
<dbReference type="InterPro" id="IPR000515">
    <property type="entry name" value="MetI-like"/>
</dbReference>
<dbReference type="KEGG" id="sns:VC03_05895"/>
<dbReference type="PANTHER" id="PTHR47314:SF1">
    <property type="entry name" value="MALTOSE_MALTODEXTRIN TRANSPORT SYSTEM PERMEASE PROTEIN MALF"/>
    <property type="match status" value="1"/>
</dbReference>
<keyword evidence="13" id="KW-1185">Reference proteome</keyword>
<evidence type="ECO:0000256" key="2">
    <source>
        <dbReference type="ARBA" id="ARBA00009047"/>
    </source>
</evidence>
<evidence type="ECO:0000256" key="3">
    <source>
        <dbReference type="ARBA" id="ARBA00022448"/>
    </source>
</evidence>
<evidence type="ECO:0000256" key="1">
    <source>
        <dbReference type="ARBA" id="ARBA00004651"/>
    </source>
</evidence>
<reference evidence="12 13" key="1">
    <citation type="journal article" date="2012" name="BMC Genomics">
        <title>Genomic sequence analysis and characterization of Sneathia amnii sp. nov.</title>
        <authorList>
            <consortium name="Vaginal Microbiome Consortium (additional members)"/>
            <person name="Harwich M.D.Jr."/>
            <person name="Serrano M.G."/>
            <person name="Fettweis J.M."/>
            <person name="Alves J.M."/>
            <person name="Reimers M.A."/>
            <person name="Buck G.A."/>
            <person name="Jefferson K.K."/>
        </authorList>
    </citation>
    <scope>NUCLEOTIDE SEQUENCE [LARGE SCALE GENOMIC DNA]</scope>
    <source>
        <strain evidence="12 13">SN35</strain>
    </source>
</reference>
<dbReference type="STRING" id="187101.VC03_05895"/>
<feature type="domain" description="ABC transmembrane type-1" evidence="11">
    <location>
        <begin position="206"/>
        <end position="427"/>
    </location>
</feature>
<dbReference type="CDD" id="cd06261">
    <property type="entry name" value="TM_PBP2"/>
    <property type="match status" value="1"/>
</dbReference>
<feature type="transmembrane region" description="Helical" evidence="9">
    <location>
        <begin position="212"/>
        <end position="232"/>
    </location>
</feature>
<evidence type="ECO:0000256" key="4">
    <source>
        <dbReference type="ARBA" id="ARBA00022475"/>
    </source>
</evidence>
<dbReference type="Gene3D" id="1.10.3720.10">
    <property type="entry name" value="MetI-like"/>
    <property type="match status" value="1"/>
</dbReference>
<organism evidence="12 13">
    <name type="scientific">Sneathia vaginalis</name>
    <dbReference type="NCBI Taxonomy" id="187101"/>
    <lineage>
        <taxon>Bacteria</taxon>
        <taxon>Fusobacteriati</taxon>
        <taxon>Fusobacteriota</taxon>
        <taxon>Fusobacteriia</taxon>
        <taxon>Fusobacteriales</taxon>
        <taxon>Leptotrichiaceae</taxon>
        <taxon>Sneathia</taxon>
    </lineage>
</organism>
<keyword evidence="8 9" id="KW-0472">Membrane</keyword>
<dbReference type="InterPro" id="IPR035906">
    <property type="entry name" value="MetI-like_sf"/>
</dbReference>
<sequence>MSDIVRKTPVEIEKVNKIAPILSIIIPGLGQLLNKQYLKACLLFIGTIFIYFAAIPYALGYGNYRGQGIYGLYTLAKGAKKLDKSMIFMIEGLVAVILILLAITIMAVAFMDCRDVLKAKAKGIRPKTTFEIITSIQDDGFPYIVTVSTGILLMFIVLLPIFTTILLSFAGMDPKHQSKFAWVGLKNYLLLIEGKGIAGGPFWLILGWTIIWTIFSSTCAIAVGFFLALLANNDRIKGKSIIRTVFLLPWAVPAFITIMFFSIMTSPNGQITKLLEGIFGGNFAIKSSANLTRIALILLQTWLGSSYIFLLSTGVLQGIPQDLYEAAEIDGATGWQKLSKITLPLVLFQTAPLLIGQYTFNFNNFSIIYLFNGGGPFDPSNYGNIAGSTDLLISYIYKLTIEKQYQSIGAAITIFISLGLMVFAYIGFKNSKAFKEEK</sequence>
<comment type="caution">
    <text evidence="10">Lacks conserved residue(s) required for the propagation of feature annotation.</text>
</comment>
<comment type="similarity">
    <text evidence="2 10">Belongs to the binding-protein-dependent transport system permease family. MalFG subfamily.</text>
</comment>
<feature type="transmembrane region" description="Helical" evidence="9">
    <location>
        <begin position="408"/>
        <end position="428"/>
    </location>
</feature>
<feature type="transmembrane region" description="Helical" evidence="9">
    <location>
        <begin position="37"/>
        <end position="59"/>
    </location>
</feature>
<dbReference type="HOGENOM" id="CLU_016047_0_3_0"/>
<dbReference type="Proteomes" id="UP000033103">
    <property type="component" value="Chromosome"/>
</dbReference>
<evidence type="ECO:0000259" key="11">
    <source>
        <dbReference type="PROSITE" id="PS50928"/>
    </source>
</evidence>
<keyword evidence="7 9" id="KW-1133">Transmembrane helix</keyword>
<dbReference type="PROSITE" id="PS50928">
    <property type="entry name" value="ABC_TM1"/>
    <property type="match status" value="1"/>
</dbReference>
<protein>
    <recommendedName>
        <fullName evidence="10">Maltose/maltodextrin transport system permease protein</fullName>
    </recommendedName>
</protein>
<feature type="transmembrane region" description="Helical" evidence="9">
    <location>
        <begin position="87"/>
        <end position="110"/>
    </location>
</feature>
<feature type="transmembrane region" description="Helical" evidence="9">
    <location>
        <begin position="244"/>
        <end position="264"/>
    </location>
</feature>
<evidence type="ECO:0000256" key="7">
    <source>
        <dbReference type="ARBA" id="ARBA00022989"/>
    </source>
</evidence>
<evidence type="ECO:0000313" key="13">
    <source>
        <dbReference type="Proteomes" id="UP000033103"/>
    </source>
</evidence>
<dbReference type="AlphaFoldDB" id="A0A0E3ZDJ6"/>
<evidence type="ECO:0000256" key="6">
    <source>
        <dbReference type="ARBA" id="ARBA00022692"/>
    </source>
</evidence>
<dbReference type="Pfam" id="PF00528">
    <property type="entry name" value="BPD_transp_1"/>
    <property type="match status" value="1"/>
</dbReference>
<dbReference type="GO" id="GO:0042956">
    <property type="term" value="P:maltodextrin transmembrane transport"/>
    <property type="evidence" value="ECO:0007669"/>
    <property type="project" value="TreeGrafter"/>
</dbReference>
<name>A0A0E3ZDJ6_9FUSO</name>
<dbReference type="PANTHER" id="PTHR47314">
    <property type="entry name" value="MALTOSE/MALTODEXTRIN TRANSPORT SYSTEM PERMEASE PROTEIN MALF"/>
    <property type="match status" value="1"/>
</dbReference>
<evidence type="ECO:0000256" key="8">
    <source>
        <dbReference type="ARBA" id="ARBA00023136"/>
    </source>
</evidence>
<accession>A0A0E3ZDJ6</accession>
<evidence type="ECO:0000256" key="9">
    <source>
        <dbReference type="RuleBase" id="RU363032"/>
    </source>
</evidence>